<keyword evidence="3" id="KW-0732">Signal</keyword>
<sequence length="953" mass="105182">MSWRNGKPVALLSDLAGFALAHQENEARQTNKVLDLDAVDWGRLSRAISAYQCELSNDTVRTRDCGLHGIIQNVQRLKLNSEIARQLVSFADEKGLEQASKFLRLKLLVWLQRNAETAVLCDDVTLGDWIRMSHHTLEAYYISHMREAGAWIDIAMLYAASALLGIQWMIFLPASRLQMLAAQLVQEKGRAAVGLLAKARHVFLGVSPYCLEPAAGQGNEDALLAACQKQHIGEDSDGASLCGSEEGDCKSQQASASAFTQGSGAWRARRSVAYLDCRAWLLDYAQSHADSSPLNDSLWLPNARKFFYWCAYKQDRLSQGKPNNEIAEQTYFLKMWRTELPWIKIRTANGPFTHCGLCDYLKWLITSASDKSRRNDLNLCLGCLGRHFQFQAAQRVAVSNIFRRSEADPDELLATDHAGGVAFQSNLDGVLDALEAGKEIPVNKKARVEEKKTEPKTEVKATKAEGKAEPAASAKGGDGVPVESDCSGFVAHRLPVPKGPHSKPLTERADNGRGDDDGGAGYYVVERAPPVFDRCSETRSGRVDEAGVGRMAHASTIEEQSMEQRAGGLLHLETGWEWERIVRRIPPLFSRTFSRSRCSAFSGSEGDLGGTLGSVTRIGLAPRAACEVNESLKVTLGDAWAVVYTGKRDQSALANASANFQSALKSFRGGEPEYAGITPPDPADVEKEVCDSDLDFQGVLETLMEEPVYCSTVQLNNESVCVLARTGMRQDCDWSEGRRPLHALEDLDRAGTALTSTIRTDLGQHVGLRKDMESHGEPLNHRPGLLLLNVGLVEVSFVKSLALRRKHFRTRLLMAHHDAELQTTNEFFEEVIRQGFSFHVLARHQQNLRLGIYAIDWNEPKLHVSSFQGCSSVCVDFPSTLTPAMSAAPQSAAPGDVFVSEGELRCAWDQVGWRTQLKLPQVILPDKATCRWRPRRRRLELLLLEASGGLDSA</sequence>
<gene>
    <name evidence="4" type="ORF">SCF082_LOCUS48935</name>
</gene>
<feature type="region of interest" description="Disordered" evidence="1">
    <location>
        <begin position="445"/>
        <end position="520"/>
    </location>
</feature>
<feature type="transmembrane region" description="Helical" evidence="2">
    <location>
        <begin position="150"/>
        <end position="171"/>
    </location>
</feature>
<evidence type="ECO:0000256" key="1">
    <source>
        <dbReference type="SAM" id="MobiDB-lite"/>
    </source>
</evidence>
<feature type="chain" id="PRO_5045670437" evidence="3">
    <location>
        <begin position="22"/>
        <end position="953"/>
    </location>
</feature>
<name>A0ABP0RYU1_9DINO</name>
<accession>A0ABP0RYU1</accession>
<feature type="compositionally biased region" description="Basic and acidic residues" evidence="1">
    <location>
        <begin position="445"/>
        <end position="468"/>
    </location>
</feature>
<evidence type="ECO:0000313" key="4">
    <source>
        <dbReference type="EMBL" id="CAK9104950.1"/>
    </source>
</evidence>
<keyword evidence="2" id="KW-0472">Membrane</keyword>
<reference evidence="4 5" key="1">
    <citation type="submission" date="2024-02" db="EMBL/GenBank/DDBJ databases">
        <authorList>
            <person name="Chen Y."/>
            <person name="Shah S."/>
            <person name="Dougan E. K."/>
            <person name="Thang M."/>
            <person name="Chan C."/>
        </authorList>
    </citation>
    <scope>NUCLEOTIDE SEQUENCE [LARGE SCALE GENOMIC DNA]</scope>
</reference>
<dbReference type="EMBL" id="CAXAMM010042461">
    <property type="protein sequence ID" value="CAK9104950.1"/>
    <property type="molecule type" value="Genomic_DNA"/>
</dbReference>
<keyword evidence="2" id="KW-0812">Transmembrane</keyword>
<organism evidence="4 5">
    <name type="scientific">Durusdinium trenchii</name>
    <dbReference type="NCBI Taxonomy" id="1381693"/>
    <lineage>
        <taxon>Eukaryota</taxon>
        <taxon>Sar</taxon>
        <taxon>Alveolata</taxon>
        <taxon>Dinophyceae</taxon>
        <taxon>Suessiales</taxon>
        <taxon>Symbiodiniaceae</taxon>
        <taxon>Durusdinium</taxon>
    </lineage>
</organism>
<evidence type="ECO:0000313" key="5">
    <source>
        <dbReference type="Proteomes" id="UP001642464"/>
    </source>
</evidence>
<keyword evidence="2" id="KW-1133">Transmembrane helix</keyword>
<feature type="compositionally biased region" description="Basic and acidic residues" evidence="1">
    <location>
        <begin position="504"/>
        <end position="516"/>
    </location>
</feature>
<evidence type="ECO:0000256" key="3">
    <source>
        <dbReference type="SAM" id="SignalP"/>
    </source>
</evidence>
<evidence type="ECO:0000256" key="2">
    <source>
        <dbReference type="SAM" id="Phobius"/>
    </source>
</evidence>
<comment type="caution">
    <text evidence="4">The sequence shown here is derived from an EMBL/GenBank/DDBJ whole genome shotgun (WGS) entry which is preliminary data.</text>
</comment>
<keyword evidence="5" id="KW-1185">Reference proteome</keyword>
<proteinExistence type="predicted"/>
<feature type="signal peptide" evidence="3">
    <location>
        <begin position="1"/>
        <end position="21"/>
    </location>
</feature>
<dbReference type="Proteomes" id="UP001642464">
    <property type="component" value="Unassembled WGS sequence"/>
</dbReference>
<protein>
    <submittedName>
        <fullName evidence="4">OTU domain-containing protein</fullName>
    </submittedName>
</protein>